<keyword evidence="2" id="KW-1185">Reference proteome</keyword>
<dbReference type="EMBL" id="RPFW01000002">
    <property type="protein sequence ID" value="TVZ04960.1"/>
    <property type="molecule type" value="Genomic_DNA"/>
</dbReference>
<evidence type="ECO:0000313" key="2">
    <source>
        <dbReference type="Proteomes" id="UP000460272"/>
    </source>
</evidence>
<evidence type="ECO:0000313" key="1">
    <source>
        <dbReference type="EMBL" id="TVZ04960.1"/>
    </source>
</evidence>
<dbReference type="RefSeq" id="WP_145852666.1">
    <property type="nucleotide sequence ID" value="NZ_RPFW01000002.1"/>
</dbReference>
<reference evidence="1 2" key="1">
    <citation type="submission" date="2018-11" db="EMBL/GenBank/DDBJ databases">
        <title>Trebonia kvetii gen.nov., sp.nov., a novel acidophilic actinobacterium, and proposal of the new actinobacterial family Treboniaceae fam. nov.</title>
        <authorList>
            <person name="Rapoport D."/>
            <person name="Sagova-Mareckova M."/>
            <person name="Sedlacek I."/>
            <person name="Provaznik J."/>
            <person name="Kralova S."/>
            <person name="Pavlinic D."/>
            <person name="Benes V."/>
            <person name="Kopecky J."/>
        </authorList>
    </citation>
    <scope>NUCLEOTIDE SEQUENCE [LARGE SCALE GENOMIC DNA]</scope>
    <source>
        <strain evidence="1 2">15Tr583</strain>
    </source>
</reference>
<dbReference type="AlphaFoldDB" id="A0A6P2C1C7"/>
<sequence>MEMHMAEARRPAHCRHCAGDGCSGDCILDEYRCIHGWNGKHPRQFQWGMLLSRRWWHQALWGSH</sequence>
<proteinExistence type="predicted"/>
<dbReference type="Proteomes" id="UP000460272">
    <property type="component" value="Unassembled WGS sequence"/>
</dbReference>
<accession>A0A6P2C1C7</accession>
<comment type="caution">
    <text evidence="1">The sequence shown here is derived from an EMBL/GenBank/DDBJ whole genome shotgun (WGS) entry which is preliminary data.</text>
</comment>
<gene>
    <name evidence="1" type="ORF">EAS64_10030</name>
</gene>
<organism evidence="1 2">
    <name type="scientific">Trebonia kvetii</name>
    <dbReference type="NCBI Taxonomy" id="2480626"/>
    <lineage>
        <taxon>Bacteria</taxon>
        <taxon>Bacillati</taxon>
        <taxon>Actinomycetota</taxon>
        <taxon>Actinomycetes</taxon>
        <taxon>Streptosporangiales</taxon>
        <taxon>Treboniaceae</taxon>
        <taxon>Trebonia</taxon>
    </lineage>
</organism>
<name>A0A6P2C1C7_9ACTN</name>
<protein>
    <submittedName>
        <fullName evidence="1">Uncharacterized protein</fullName>
    </submittedName>
</protein>